<evidence type="ECO:0000256" key="1">
    <source>
        <dbReference type="SAM" id="Phobius"/>
    </source>
</evidence>
<reference evidence="3" key="1">
    <citation type="journal article" date="2006" name="Science">
        <title>Lineages of acidophilic archaea revealed by community genomic analysis.</title>
        <authorList>
            <person name="Baker B.J."/>
            <person name="Tyson G.W."/>
            <person name="Webb R.I."/>
            <person name="Flanagan J."/>
            <person name="Hugenholtz P."/>
            <person name="Allen E.E."/>
            <person name="Banfield J.F."/>
        </authorList>
    </citation>
    <scope>NUCLEOTIDE SEQUENCE</scope>
</reference>
<protein>
    <submittedName>
        <fullName evidence="3">Thiol-disulfide oxidoreductase</fullName>
    </submittedName>
</protein>
<dbReference type="InterPro" id="IPR036249">
    <property type="entry name" value="Thioredoxin-like_sf"/>
</dbReference>
<dbReference type="EMBL" id="DQ848677">
    <property type="protein sequence ID" value="ABI23029.1"/>
    <property type="molecule type" value="Genomic_DNA"/>
</dbReference>
<dbReference type="GO" id="GO:0016491">
    <property type="term" value="F:oxidoreductase activity"/>
    <property type="evidence" value="ECO:0007669"/>
    <property type="project" value="InterPro"/>
</dbReference>
<feature type="domain" description="Thioredoxin" evidence="2">
    <location>
        <begin position="44"/>
        <end position="195"/>
    </location>
</feature>
<feature type="transmembrane region" description="Helical" evidence="1">
    <location>
        <begin position="14"/>
        <end position="33"/>
    </location>
</feature>
<dbReference type="InterPro" id="IPR000866">
    <property type="entry name" value="AhpC/TSA"/>
</dbReference>
<name>A0SNY9_MICA2</name>
<dbReference type="AlphaFoldDB" id="A0SNY9"/>
<gene>
    <name evidence="3" type="primary">resA</name>
    <name evidence="4" type="ORF">UNLARM2_0648</name>
</gene>
<dbReference type="EMBL" id="GG697240">
    <property type="protein sequence ID" value="EET90210.1"/>
    <property type="molecule type" value="Genomic_DNA"/>
</dbReference>
<keyword evidence="1" id="KW-0812">Transmembrane</keyword>
<dbReference type="GO" id="GO:0016209">
    <property type="term" value="F:antioxidant activity"/>
    <property type="evidence" value="ECO:0007669"/>
    <property type="project" value="InterPro"/>
</dbReference>
<dbReference type="SUPFAM" id="SSF52833">
    <property type="entry name" value="Thioredoxin-like"/>
    <property type="match status" value="1"/>
</dbReference>
<dbReference type="PROSITE" id="PS51352">
    <property type="entry name" value="THIOREDOXIN_2"/>
    <property type="match status" value="1"/>
</dbReference>
<dbReference type="InterPro" id="IPR013766">
    <property type="entry name" value="Thioredoxin_domain"/>
</dbReference>
<dbReference type="Proteomes" id="UP000332487">
    <property type="component" value="Unassembled WGS sequence"/>
</dbReference>
<evidence type="ECO:0000259" key="2">
    <source>
        <dbReference type="PROSITE" id="PS51352"/>
    </source>
</evidence>
<organism evidence="3">
    <name type="scientific">Candidatus Micrarchaeum acidiphilum ARMAN-2</name>
    <dbReference type="NCBI Taxonomy" id="425595"/>
    <lineage>
        <taxon>Archaea</taxon>
        <taxon>Candidatus Micrarchaeota</taxon>
        <taxon>Candidatus Micrarchaeia</taxon>
        <taxon>Candidatus Micrarchaeales</taxon>
        <taxon>Candidatus Micrarchaeaceae</taxon>
        <taxon>Candidatus Micrarchaeum</taxon>
    </lineage>
</organism>
<keyword evidence="5" id="KW-1185">Reference proteome</keyword>
<sequence>MQLLGDNMGKKKKFVYIAVLAIAAIVAYFIIAGQNNTHASSFMPPIGAKAPNYEFVYSSNGTVANVSSLRGTPVLLWFVATWCSGCAVGNEMLNGNMSYFKSHGIKVIEVELYNDLGYSGAPIASFVSDYAPAAEKYSNFESAVSSYGLTLAYDKDGYLDVYYLIGPNGDIVYENDGSLAATMPQLKDKINSLPNIL</sequence>
<proteinExistence type="predicted"/>
<keyword evidence="1" id="KW-1133">Transmembrane helix</keyword>
<reference evidence="4 5" key="3">
    <citation type="journal article" date="2010" name="Proc. Natl. Acad. Sci. U.S.A.">
        <title>Enigmatic, ultrasmall, uncultivated Archaea.</title>
        <authorList>
            <person name="Baker B.J."/>
            <person name="Comolli L.R."/>
            <person name="Dick G.J."/>
            <person name="Hauser L.J."/>
            <person name="Hyatt D."/>
            <person name="Dill B.D."/>
            <person name="Land M.L."/>
            <person name="Verberkmoes N.C."/>
            <person name="Hettich R.L."/>
            <person name="Banfield J.F."/>
        </authorList>
    </citation>
    <scope>NUCLEOTIDE SEQUENCE [LARGE SCALE GENOMIC DNA]</scope>
    <source>
        <strain evidence="4">ARMAN-2</strain>
    </source>
</reference>
<accession>A0SNY9</accession>
<evidence type="ECO:0000313" key="3">
    <source>
        <dbReference type="EMBL" id="ABI23029.1"/>
    </source>
</evidence>
<reference evidence="4 5" key="2">
    <citation type="journal article" date="2009" name="Genome Biol.">
        <title>Community-wide analysis of microbial genome sequence signatures.</title>
        <authorList>
            <person name="Dick G.J."/>
            <person name="Andersson A.F."/>
            <person name="Baker B.J."/>
            <person name="Simmons S.L."/>
            <person name="Thomas B.C."/>
            <person name="Yelton A.P."/>
            <person name="Banfield J.F."/>
        </authorList>
    </citation>
    <scope>NUCLEOTIDE SEQUENCE [LARGE SCALE GENOMIC DNA]</scope>
    <source>
        <strain evidence="4">ARMAN-2</strain>
    </source>
</reference>
<evidence type="ECO:0000313" key="4">
    <source>
        <dbReference type="EMBL" id="EET90210.1"/>
    </source>
</evidence>
<dbReference type="Gene3D" id="3.40.30.10">
    <property type="entry name" value="Glutaredoxin"/>
    <property type="match status" value="1"/>
</dbReference>
<evidence type="ECO:0000313" key="5">
    <source>
        <dbReference type="Proteomes" id="UP000332487"/>
    </source>
</evidence>
<dbReference type="Pfam" id="PF00578">
    <property type="entry name" value="AhpC-TSA"/>
    <property type="match status" value="1"/>
</dbReference>
<keyword evidence="1" id="KW-0472">Membrane</keyword>